<evidence type="ECO:0000313" key="1">
    <source>
        <dbReference type="EMBL" id="KAF2217477.1"/>
    </source>
</evidence>
<sequence length="271" mass="30275">MADSPNLPPALSQAGYFLQAIFYAWREVALRWKLRSYNHHEPGPGINVSIDTRSTYGQDDGGSIFDDFPNLQGPSPVGKIVLAYYGCGDALCFMYHVVKPVFDALLSDRIITKVEEVRVEIKLTKKFVFAVSEGAPHGQAAHALYRVETLSGEQYAVDLSGPQYGILDRPVVPWTEYRDGYVEKVLAIVDFGQHFAQTSSMQAHEPTFVMARDMDEAIQHWCESKKLKLGDVLMMGGGREFEHAQAEICHAVSESVREGARKRMAEEADDE</sequence>
<organism evidence="1 2">
    <name type="scientific">Cercospora zeae-maydis SCOH1-5</name>
    <dbReference type="NCBI Taxonomy" id="717836"/>
    <lineage>
        <taxon>Eukaryota</taxon>
        <taxon>Fungi</taxon>
        <taxon>Dikarya</taxon>
        <taxon>Ascomycota</taxon>
        <taxon>Pezizomycotina</taxon>
        <taxon>Dothideomycetes</taxon>
        <taxon>Dothideomycetidae</taxon>
        <taxon>Mycosphaerellales</taxon>
        <taxon>Mycosphaerellaceae</taxon>
        <taxon>Cercospora</taxon>
    </lineage>
</organism>
<dbReference type="Proteomes" id="UP000799539">
    <property type="component" value="Unassembled WGS sequence"/>
</dbReference>
<dbReference type="EMBL" id="ML992662">
    <property type="protein sequence ID" value="KAF2217477.1"/>
    <property type="molecule type" value="Genomic_DNA"/>
</dbReference>
<proteinExistence type="predicted"/>
<keyword evidence="2" id="KW-1185">Reference proteome</keyword>
<dbReference type="OrthoDB" id="432970at2759"/>
<accession>A0A6A6FVL8</accession>
<protein>
    <submittedName>
        <fullName evidence="1">Uncharacterized protein</fullName>
    </submittedName>
</protein>
<dbReference type="AlphaFoldDB" id="A0A6A6FVL8"/>
<gene>
    <name evidence="1" type="ORF">CERZMDRAFT_92122</name>
</gene>
<reference evidence="1" key="1">
    <citation type="journal article" date="2020" name="Stud. Mycol.">
        <title>101 Dothideomycetes genomes: a test case for predicting lifestyles and emergence of pathogens.</title>
        <authorList>
            <person name="Haridas S."/>
            <person name="Albert R."/>
            <person name="Binder M."/>
            <person name="Bloem J."/>
            <person name="Labutti K."/>
            <person name="Salamov A."/>
            <person name="Andreopoulos B."/>
            <person name="Baker S."/>
            <person name="Barry K."/>
            <person name="Bills G."/>
            <person name="Bluhm B."/>
            <person name="Cannon C."/>
            <person name="Castanera R."/>
            <person name="Culley D."/>
            <person name="Daum C."/>
            <person name="Ezra D."/>
            <person name="Gonzalez J."/>
            <person name="Henrissat B."/>
            <person name="Kuo A."/>
            <person name="Liang C."/>
            <person name="Lipzen A."/>
            <person name="Lutzoni F."/>
            <person name="Magnuson J."/>
            <person name="Mondo S."/>
            <person name="Nolan M."/>
            <person name="Ohm R."/>
            <person name="Pangilinan J."/>
            <person name="Park H.-J."/>
            <person name="Ramirez L."/>
            <person name="Alfaro M."/>
            <person name="Sun H."/>
            <person name="Tritt A."/>
            <person name="Yoshinaga Y."/>
            <person name="Zwiers L.-H."/>
            <person name="Turgeon B."/>
            <person name="Goodwin S."/>
            <person name="Spatafora J."/>
            <person name="Crous P."/>
            <person name="Grigoriev I."/>
        </authorList>
    </citation>
    <scope>NUCLEOTIDE SEQUENCE</scope>
    <source>
        <strain evidence="1">SCOH1-5</strain>
    </source>
</reference>
<evidence type="ECO:0000313" key="2">
    <source>
        <dbReference type="Proteomes" id="UP000799539"/>
    </source>
</evidence>
<name>A0A6A6FVL8_9PEZI</name>